<reference evidence="1" key="1">
    <citation type="submission" date="2014-09" db="EMBL/GenBank/DDBJ databases">
        <authorList>
            <person name="Magalhaes I.L.F."/>
            <person name="Oliveira U."/>
            <person name="Santos F.R."/>
            <person name="Vidigal T.H.D.A."/>
            <person name="Brescovit A.D."/>
            <person name="Santos A.J."/>
        </authorList>
    </citation>
    <scope>NUCLEOTIDE SEQUENCE</scope>
    <source>
        <tissue evidence="1">Shoot tissue taken approximately 20 cm above the soil surface</tissue>
    </source>
</reference>
<dbReference type="AlphaFoldDB" id="A0A0A9I0I9"/>
<reference evidence="1" key="2">
    <citation type="journal article" date="2015" name="Data Brief">
        <title>Shoot transcriptome of the giant reed, Arundo donax.</title>
        <authorList>
            <person name="Barrero R.A."/>
            <person name="Guerrero F.D."/>
            <person name="Moolhuijzen P."/>
            <person name="Goolsby J.A."/>
            <person name="Tidwell J."/>
            <person name="Bellgard S.E."/>
            <person name="Bellgard M.I."/>
        </authorList>
    </citation>
    <scope>NUCLEOTIDE SEQUENCE</scope>
    <source>
        <tissue evidence="1">Shoot tissue taken approximately 20 cm above the soil surface</tissue>
    </source>
</reference>
<evidence type="ECO:0000313" key="1">
    <source>
        <dbReference type="EMBL" id="JAE38668.1"/>
    </source>
</evidence>
<dbReference type="EMBL" id="GBRH01159228">
    <property type="protein sequence ID" value="JAE38668.1"/>
    <property type="molecule type" value="Transcribed_RNA"/>
</dbReference>
<accession>A0A0A9I0I9</accession>
<name>A0A0A9I0I9_ARUDO</name>
<organism evidence="1">
    <name type="scientific">Arundo donax</name>
    <name type="common">Giant reed</name>
    <name type="synonym">Donax arundinaceus</name>
    <dbReference type="NCBI Taxonomy" id="35708"/>
    <lineage>
        <taxon>Eukaryota</taxon>
        <taxon>Viridiplantae</taxon>
        <taxon>Streptophyta</taxon>
        <taxon>Embryophyta</taxon>
        <taxon>Tracheophyta</taxon>
        <taxon>Spermatophyta</taxon>
        <taxon>Magnoliopsida</taxon>
        <taxon>Liliopsida</taxon>
        <taxon>Poales</taxon>
        <taxon>Poaceae</taxon>
        <taxon>PACMAD clade</taxon>
        <taxon>Arundinoideae</taxon>
        <taxon>Arundineae</taxon>
        <taxon>Arundo</taxon>
    </lineage>
</organism>
<sequence>MATCQSLPNILPPHPDNRFATSEPLYTWHQNLTTVSHRDELNGLNSLSHYGCVPSGFNAHGCFFCQGQISRF</sequence>
<proteinExistence type="predicted"/>
<protein>
    <submittedName>
        <fullName evidence="1">Uncharacterized protein</fullName>
    </submittedName>
</protein>